<comment type="caution">
    <text evidence="2">The sequence shown here is derived from an EMBL/GenBank/DDBJ whole genome shotgun (WGS) entry which is preliminary data.</text>
</comment>
<sequence>MSYWSVGLPQDPGDSTSNMEQQSSPGEEMGAKASLVDGMGPGSSLAPSLTLENIQTAYEDGEESARELIQQACCVECSAGTPRIDG</sequence>
<dbReference type="EMBL" id="BRZM01000402">
    <property type="protein sequence ID" value="GLD70645.1"/>
    <property type="molecule type" value="Genomic_DNA"/>
</dbReference>
<accession>A0AAD3NDV9</accession>
<keyword evidence="2" id="KW-0808">Transferase</keyword>
<protein>
    <submittedName>
        <fullName evidence="2">Leucine-rich repeat serine/threonine-protein kinase 1</fullName>
    </submittedName>
</protein>
<feature type="non-terminal residue" evidence="2">
    <location>
        <position position="86"/>
    </location>
</feature>
<organism evidence="2 3">
    <name type="scientific">Lates japonicus</name>
    <name type="common">Japanese lates</name>
    <dbReference type="NCBI Taxonomy" id="270547"/>
    <lineage>
        <taxon>Eukaryota</taxon>
        <taxon>Metazoa</taxon>
        <taxon>Chordata</taxon>
        <taxon>Craniata</taxon>
        <taxon>Vertebrata</taxon>
        <taxon>Euteleostomi</taxon>
        <taxon>Actinopterygii</taxon>
        <taxon>Neopterygii</taxon>
        <taxon>Teleostei</taxon>
        <taxon>Neoteleostei</taxon>
        <taxon>Acanthomorphata</taxon>
        <taxon>Carangaria</taxon>
        <taxon>Carangaria incertae sedis</taxon>
        <taxon>Centropomidae</taxon>
        <taxon>Lates</taxon>
    </lineage>
</organism>
<feature type="region of interest" description="Disordered" evidence="1">
    <location>
        <begin position="1"/>
        <end position="46"/>
    </location>
</feature>
<keyword evidence="3" id="KW-1185">Reference proteome</keyword>
<proteinExistence type="predicted"/>
<dbReference type="GO" id="GO:0016301">
    <property type="term" value="F:kinase activity"/>
    <property type="evidence" value="ECO:0007669"/>
    <property type="project" value="UniProtKB-KW"/>
</dbReference>
<evidence type="ECO:0000313" key="2">
    <source>
        <dbReference type="EMBL" id="GLD70645.1"/>
    </source>
</evidence>
<keyword evidence="2" id="KW-0418">Kinase</keyword>
<name>A0AAD3NDV9_LATJO</name>
<evidence type="ECO:0000256" key="1">
    <source>
        <dbReference type="SAM" id="MobiDB-lite"/>
    </source>
</evidence>
<dbReference type="AlphaFoldDB" id="A0AAD3NDV9"/>
<feature type="compositionally biased region" description="Polar residues" evidence="1">
    <location>
        <begin position="13"/>
        <end position="25"/>
    </location>
</feature>
<reference evidence="2" key="1">
    <citation type="submission" date="2022-08" db="EMBL/GenBank/DDBJ databases">
        <title>Genome sequencing of akame (Lates japonicus).</title>
        <authorList>
            <person name="Hashiguchi Y."/>
            <person name="Takahashi H."/>
        </authorList>
    </citation>
    <scope>NUCLEOTIDE SEQUENCE</scope>
    <source>
        <strain evidence="2">Kochi</strain>
    </source>
</reference>
<dbReference type="Proteomes" id="UP001279410">
    <property type="component" value="Unassembled WGS sequence"/>
</dbReference>
<evidence type="ECO:0000313" key="3">
    <source>
        <dbReference type="Proteomes" id="UP001279410"/>
    </source>
</evidence>
<gene>
    <name evidence="2" type="ORF">AKAME5_002196300</name>
</gene>